<reference evidence="3" key="1">
    <citation type="journal article" date="2019" name="Int. J. Syst. Evol. Microbiol.">
        <title>The Global Catalogue of Microorganisms (GCM) 10K type strain sequencing project: providing services to taxonomists for standard genome sequencing and annotation.</title>
        <authorList>
            <consortium name="The Broad Institute Genomics Platform"/>
            <consortium name="The Broad Institute Genome Sequencing Center for Infectious Disease"/>
            <person name="Wu L."/>
            <person name="Ma J."/>
        </authorList>
    </citation>
    <scope>NUCLEOTIDE SEQUENCE [LARGE SCALE GENOMIC DNA]</scope>
    <source>
        <strain evidence="3">JCM 18958</strain>
    </source>
</reference>
<evidence type="ECO:0000313" key="2">
    <source>
        <dbReference type="EMBL" id="GAA4689948.1"/>
    </source>
</evidence>
<organism evidence="2 3">
    <name type="scientific">Kocuria gwangalliensis</name>
    <dbReference type="NCBI Taxonomy" id="501592"/>
    <lineage>
        <taxon>Bacteria</taxon>
        <taxon>Bacillati</taxon>
        <taxon>Actinomycetota</taxon>
        <taxon>Actinomycetes</taxon>
        <taxon>Micrococcales</taxon>
        <taxon>Micrococcaceae</taxon>
        <taxon>Kocuria</taxon>
    </lineage>
</organism>
<dbReference type="Proteomes" id="UP001501446">
    <property type="component" value="Unassembled WGS sequence"/>
</dbReference>
<dbReference type="EMBL" id="BAABLN010000002">
    <property type="protein sequence ID" value="GAA4689948.1"/>
    <property type="molecule type" value="Genomic_DNA"/>
</dbReference>
<sequence length="63" mass="7050">MRSGASTVETDGIEPPYLSRPKAIQRTSVPWYEGTVPCVRDSYVNPCLPSDANFCTVEWLTTR</sequence>
<accession>A0ABP8WI45</accession>
<keyword evidence="3" id="KW-1185">Reference proteome</keyword>
<proteinExistence type="predicted"/>
<comment type="caution">
    <text evidence="2">The sequence shown here is derived from an EMBL/GenBank/DDBJ whole genome shotgun (WGS) entry which is preliminary data.</text>
</comment>
<name>A0ABP8WI45_9MICC</name>
<gene>
    <name evidence="2" type="ORF">GCM10025781_03480</name>
</gene>
<evidence type="ECO:0000313" key="3">
    <source>
        <dbReference type="Proteomes" id="UP001501446"/>
    </source>
</evidence>
<feature type="region of interest" description="Disordered" evidence="1">
    <location>
        <begin position="1"/>
        <end position="21"/>
    </location>
</feature>
<evidence type="ECO:0000256" key="1">
    <source>
        <dbReference type="SAM" id="MobiDB-lite"/>
    </source>
</evidence>
<protein>
    <submittedName>
        <fullName evidence="2">Uncharacterized protein</fullName>
    </submittedName>
</protein>